<dbReference type="SUPFAM" id="SSF52058">
    <property type="entry name" value="L domain-like"/>
    <property type="match status" value="1"/>
</dbReference>
<dbReference type="Proteomes" id="UP000674318">
    <property type="component" value="Unassembled WGS sequence"/>
</dbReference>
<dbReference type="InterPro" id="IPR006553">
    <property type="entry name" value="Leu-rich_rpt_Cys-con_subtyp"/>
</dbReference>
<proteinExistence type="predicted"/>
<gene>
    <name evidence="1" type="ORF">JKF63_04884</name>
</gene>
<comment type="caution">
    <text evidence="1">The sequence shown here is derived from an EMBL/GenBank/DDBJ whole genome shotgun (WGS) entry which is preliminary data.</text>
</comment>
<dbReference type="AlphaFoldDB" id="A0A836HRB2"/>
<sequence>MLSQSPVAPLTGEIPDRGTLHDVMRYMPYNRRTLTAMRCVSRRFRSAVQSQLSPWAPHREIIVSRYGQCVLFNAQEDEQGRSNFSLYSISSIGRKFRANSAKVLGRYHALVANGLSRLVLHHAPVDNSFFEPLGALTNLKELELVSCRGLTSVSEASRIKNLESLTIVFCPVEPDGLSGLHLSHLKKLTLRACSKLSNLNAIRTETCASLENVCVEGCSVYDDTSSSFFRDLSSNLRSLDLTGTSIDAALMQIPKAALESLTSLLMPATPLHSTTLNALKSSLANRLEHLSLSGCEAIDDLSALGSLSKLRSLDVSRLSVLQDIECVAQCTQLEIFRCASTELNSVVFLKNMVHLRVLDVPNTSLTDYALMHLEESPELETVVLTGCQYISSINAFHQCPKIRRILCGRTGVTDEGLEMLTDCALLEELDLKMTGVTDVNCLADCPSLKVINVCGSIMAQDAIQRLLDKPSLEVICDSFEEVDLTDP</sequence>
<dbReference type="EMBL" id="JAFJZO010000023">
    <property type="protein sequence ID" value="KAG5504432.1"/>
    <property type="molecule type" value="Genomic_DNA"/>
</dbReference>
<dbReference type="RefSeq" id="XP_067757055.1">
    <property type="nucleotide sequence ID" value="XM_067900855.1"/>
</dbReference>
<organism evidence="1 2">
    <name type="scientific">Porcisia hertigi</name>
    <dbReference type="NCBI Taxonomy" id="2761500"/>
    <lineage>
        <taxon>Eukaryota</taxon>
        <taxon>Discoba</taxon>
        <taxon>Euglenozoa</taxon>
        <taxon>Kinetoplastea</taxon>
        <taxon>Metakinetoplastina</taxon>
        <taxon>Trypanosomatida</taxon>
        <taxon>Trypanosomatidae</taxon>
        <taxon>Leishmaniinae</taxon>
        <taxon>Porcisia</taxon>
    </lineage>
</organism>
<evidence type="ECO:0008006" key="3">
    <source>
        <dbReference type="Google" id="ProtNLM"/>
    </source>
</evidence>
<name>A0A836HRB2_9TRYP</name>
<evidence type="ECO:0000313" key="1">
    <source>
        <dbReference type="EMBL" id="KAG5504432.1"/>
    </source>
</evidence>
<dbReference type="GO" id="GO:0031146">
    <property type="term" value="P:SCF-dependent proteasomal ubiquitin-dependent protein catabolic process"/>
    <property type="evidence" value="ECO:0007669"/>
    <property type="project" value="TreeGrafter"/>
</dbReference>
<dbReference type="SMART" id="SM00367">
    <property type="entry name" value="LRR_CC"/>
    <property type="match status" value="3"/>
</dbReference>
<evidence type="ECO:0000313" key="2">
    <source>
        <dbReference type="Proteomes" id="UP000674318"/>
    </source>
</evidence>
<reference evidence="1 2" key="1">
    <citation type="submission" date="2021-02" db="EMBL/GenBank/DDBJ databases">
        <title>Porcisia hertigi Genome sequencing and assembly.</title>
        <authorList>
            <person name="Almutairi H."/>
            <person name="Gatherer D."/>
        </authorList>
    </citation>
    <scope>NUCLEOTIDE SEQUENCE [LARGE SCALE GENOMIC DNA]</scope>
    <source>
        <strain evidence="1 2">C119</strain>
    </source>
</reference>
<dbReference type="SUPFAM" id="SSF52047">
    <property type="entry name" value="RNI-like"/>
    <property type="match status" value="1"/>
</dbReference>
<dbReference type="InterPro" id="IPR032675">
    <property type="entry name" value="LRR_dom_sf"/>
</dbReference>
<dbReference type="GeneID" id="94290932"/>
<dbReference type="OrthoDB" id="120976at2759"/>
<dbReference type="PANTHER" id="PTHR13318">
    <property type="entry name" value="PARTNER OF PAIRED, ISOFORM B-RELATED"/>
    <property type="match status" value="1"/>
</dbReference>
<dbReference type="Gene3D" id="3.80.10.10">
    <property type="entry name" value="Ribonuclease Inhibitor"/>
    <property type="match status" value="2"/>
</dbReference>
<accession>A0A836HRB2</accession>
<keyword evidence="2" id="KW-1185">Reference proteome</keyword>
<dbReference type="KEGG" id="phet:94290932"/>
<protein>
    <recommendedName>
        <fullName evidence="3">F-box domain-containing protein</fullName>
    </recommendedName>
</protein>
<dbReference type="GO" id="GO:0019005">
    <property type="term" value="C:SCF ubiquitin ligase complex"/>
    <property type="evidence" value="ECO:0007669"/>
    <property type="project" value="TreeGrafter"/>
</dbReference>